<feature type="compositionally biased region" description="Basic and acidic residues" evidence="2">
    <location>
        <begin position="124"/>
        <end position="157"/>
    </location>
</feature>
<feature type="compositionally biased region" description="Basic residues" evidence="2">
    <location>
        <begin position="278"/>
        <end position="294"/>
    </location>
</feature>
<feature type="region of interest" description="Disordered" evidence="2">
    <location>
        <begin position="124"/>
        <end position="510"/>
    </location>
</feature>
<protein>
    <recommendedName>
        <fullName evidence="3">PWI domain-containing protein</fullName>
    </recommendedName>
</protein>
<dbReference type="SUPFAM" id="SSF101233">
    <property type="entry name" value="PWI domain"/>
    <property type="match status" value="1"/>
</dbReference>
<evidence type="ECO:0000256" key="1">
    <source>
        <dbReference type="ARBA" id="ARBA00022664"/>
    </source>
</evidence>
<evidence type="ECO:0000313" key="4">
    <source>
        <dbReference type="EMBL" id="OAF55853.2"/>
    </source>
</evidence>
<feature type="compositionally biased region" description="Basic and acidic residues" evidence="2">
    <location>
        <begin position="459"/>
        <end position="469"/>
    </location>
</feature>
<dbReference type="RefSeq" id="XP_024321152.1">
    <property type="nucleotide sequence ID" value="XM_024471580.1"/>
</dbReference>
<dbReference type="GeneID" id="36291060"/>
<feature type="compositionally biased region" description="Basic residues" evidence="2">
    <location>
        <begin position="411"/>
        <end position="433"/>
    </location>
</feature>
<reference evidence="4" key="1">
    <citation type="submission" date="2016-03" db="EMBL/GenBank/DDBJ databases">
        <title>Updated assembly of Pseudogymnoascus destructans, the fungus causing white-nose syndrome of bats.</title>
        <authorList>
            <person name="Palmer J.M."/>
            <person name="Drees K.P."/>
            <person name="Foster J.T."/>
            <person name="Lindner D.L."/>
        </authorList>
    </citation>
    <scope>NUCLEOTIDE SEQUENCE [LARGE SCALE GENOMIC DNA]</scope>
    <source>
        <strain evidence="4">20631-21</strain>
    </source>
</reference>
<dbReference type="Pfam" id="PF01480">
    <property type="entry name" value="PWI"/>
    <property type="match status" value="1"/>
</dbReference>
<dbReference type="PANTHER" id="PTHR23148">
    <property type="entry name" value="SERINE/ARGININE REGULATED NUCLEAR MATRIX PROTEIN"/>
    <property type="match status" value="1"/>
</dbReference>
<name>A0A177A450_9PEZI</name>
<gene>
    <name evidence="4" type="ORF">VC83_08017</name>
</gene>
<feature type="compositionally biased region" description="Basic and acidic residues" evidence="2">
    <location>
        <begin position="492"/>
        <end position="510"/>
    </location>
</feature>
<dbReference type="SMART" id="SM00311">
    <property type="entry name" value="PWI"/>
    <property type="match status" value="1"/>
</dbReference>
<feature type="compositionally biased region" description="Low complexity" evidence="2">
    <location>
        <begin position="401"/>
        <end position="410"/>
    </location>
</feature>
<dbReference type="VEuPathDB" id="FungiDB:GMDG_08037"/>
<feature type="domain" description="PWI" evidence="3">
    <location>
        <begin position="12"/>
        <end position="111"/>
    </location>
</feature>
<dbReference type="InterPro" id="IPR036483">
    <property type="entry name" value="PWI_dom_sf"/>
</dbReference>
<accession>A0A177A450</accession>
<proteinExistence type="predicted"/>
<dbReference type="GO" id="GO:0048024">
    <property type="term" value="P:regulation of mRNA splicing, via spliceosome"/>
    <property type="evidence" value="ECO:0007669"/>
    <property type="project" value="TreeGrafter"/>
</dbReference>
<dbReference type="eggNOG" id="KOG2146">
    <property type="taxonomic scope" value="Eukaryota"/>
</dbReference>
<dbReference type="AlphaFoldDB" id="A0A177A450"/>
<dbReference type="GO" id="GO:0006397">
    <property type="term" value="P:mRNA processing"/>
    <property type="evidence" value="ECO:0007669"/>
    <property type="project" value="UniProtKB-KW"/>
</dbReference>
<dbReference type="PROSITE" id="PS51025">
    <property type="entry name" value="PWI"/>
    <property type="match status" value="1"/>
</dbReference>
<feature type="compositionally biased region" description="Basic and acidic residues" evidence="2">
    <location>
        <begin position="165"/>
        <end position="178"/>
    </location>
</feature>
<evidence type="ECO:0000259" key="3">
    <source>
        <dbReference type="PROSITE" id="PS51025"/>
    </source>
</evidence>
<dbReference type="EMBL" id="KV441406">
    <property type="protein sequence ID" value="OAF55853.2"/>
    <property type="molecule type" value="Genomic_DNA"/>
</dbReference>
<dbReference type="OrthoDB" id="163257at2759"/>
<organism evidence="4">
    <name type="scientific">Pseudogymnoascus destructans</name>
    <dbReference type="NCBI Taxonomy" id="655981"/>
    <lineage>
        <taxon>Eukaryota</taxon>
        <taxon>Fungi</taxon>
        <taxon>Dikarya</taxon>
        <taxon>Ascomycota</taxon>
        <taxon>Pezizomycotina</taxon>
        <taxon>Leotiomycetes</taxon>
        <taxon>Thelebolales</taxon>
        <taxon>Thelebolaceae</taxon>
        <taxon>Pseudogymnoascus</taxon>
    </lineage>
</organism>
<feature type="compositionally biased region" description="Basic and acidic residues" evidence="2">
    <location>
        <begin position="380"/>
        <end position="400"/>
    </location>
</feature>
<dbReference type="InterPro" id="IPR052225">
    <property type="entry name" value="Ser/Arg_repetitive_matrix"/>
</dbReference>
<sequence length="510" mass="58995">MATTVDQKLLKATKFPPEFNQKVDMQKVNLEVMRKWIAGKISDILGSEDDVVIELCFNLIEGSRYPEIKKLQIQLTGFLENDTPAFCKELWKLCLSAQNSPQGVPKELLEAKKLELIQEKVEAEKAAEEARRRREIDSQRERDMDSIRNRERNERGRGGYGMRNDNWRRGRGDRDFGRGGDNNRGGHRRSRSPGQWRAPPRDMDSYVPRGGGRRRDDNRRTSPSPALDKRPVSASSSRSRPRQRRHSTSPSASPPRRRNCSISRSPSSNRRGDSYRGRGGRSRRHSPDRRRRRSYSSSDYRSPSPAPRKRRRSPSPSESRSPPPKSRRRRRDSSSSRSRSRSRNRSVSRSPIRGKSPMRKQFSVTPARDLIRPKPTSSRKGRDRDEHRLTRSHSRDERSLTPRQRPTTNRSRSRSVSRSRSRARSPRRERKRRGSIERYAPRRHHTSSISPPSTKRIKRADIEEDERRRSPSSVQSPRGRTRTRSISRPHSPAKDDAEMTGTKDQEVGSA</sequence>
<dbReference type="InterPro" id="IPR002483">
    <property type="entry name" value="PWI_dom"/>
</dbReference>
<keyword evidence="1" id="KW-0507">mRNA processing</keyword>
<dbReference type="PANTHER" id="PTHR23148:SF0">
    <property type="entry name" value="SERINE_ARGININE REPETITIVE MATRIX PROTEIN 1"/>
    <property type="match status" value="1"/>
</dbReference>
<dbReference type="GO" id="GO:0003723">
    <property type="term" value="F:RNA binding"/>
    <property type="evidence" value="ECO:0007669"/>
    <property type="project" value="TreeGrafter"/>
</dbReference>
<dbReference type="Proteomes" id="UP000077154">
    <property type="component" value="Unassembled WGS sequence"/>
</dbReference>
<dbReference type="GO" id="GO:0005681">
    <property type="term" value="C:spliceosomal complex"/>
    <property type="evidence" value="ECO:0007669"/>
    <property type="project" value="TreeGrafter"/>
</dbReference>
<dbReference type="Gene3D" id="1.20.1390.10">
    <property type="entry name" value="PWI domain"/>
    <property type="match status" value="1"/>
</dbReference>
<evidence type="ECO:0000256" key="2">
    <source>
        <dbReference type="SAM" id="MobiDB-lite"/>
    </source>
</evidence>